<keyword evidence="4" id="KW-0378">Hydrolase</keyword>
<dbReference type="InterPro" id="IPR011600">
    <property type="entry name" value="Pept_C14_caspase"/>
</dbReference>
<dbReference type="InterPro" id="IPR029030">
    <property type="entry name" value="Caspase-like_dom_sf"/>
</dbReference>
<keyword evidence="3" id="KW-0053">Apoptosis</keyword>
<dbReference type="PROSITE" id="PS50208">
    <property type="entry name" value="CASPASE_P20"/>
    <property type="match status" value="1"/>
</dbReference>
<dbReference type="Gene3D" id="3.40.50.1460">
    <property type="match status" value="1"/>
</dbReference>
<dbReference type="InterPro" id="IPR002398">
    <property type="entry name" value="Pept_C14"/>
</dbReference>
<evidence type="ECO:0000256" key="2">
    <source>
        <dbReference type="ARBA" id="ARBA00022670"/>
    </source>
</evidence>
<dbReference type="AlphaFoldDB" id="A0A7J7JFZ8"/>
<feature type="compositionally biased region" description="Polar residues" evidence="5">
    <location>
        <begin position="319"/>
        <end position="367"/>
    </location>
</feature>
<dbReference type="SUPFAM" id="SSF52129">
    <property type="entry name" value="Caspase-like"/>
    <property type="match status" value="1"/>
</dbReference>
<dbReference type="GO" id="GO:0006508">
    <property type="term" value="P:proteolysis"/>
    <property type="evidence" value="ECO:0007669"/>
    <property type="project" value="UniProtKB-KW"/>
</dbReference>
<name>A0A7J7JFZ8_BUGNE</name>
<evidence type="ECO:0000313" key="7">
    <source>
        <dbReference type="EMBL" id="KAF6024967.1"/>
    </source>
</evidence>
<dbReference type="Proteomes" id="UP000593567">
    <property type="component" value="Unassembled WGS sequence"/>
</dbReference>
<keyword evidence="2" id="KW-0645">Protease</keyword>
<dbReference type="GO" id="GO:0004197">
    <property type="term" value="F:cysteine-type endopeptidase activity"/>
    <property type="evidence" value="ECO:0007669"/>
    <property type="project" value="InterPro"/>
</dbReference>
<evidence type="ECO:0000313" key="8">
    <source>
        <dbReference type="Proteomes" id="UP000593567"/>
    </source>
</evidence>
<organism evidence="7 8">
    <name type="scientific">Bugula neritina</name>
    <name type="common">Brown bryozoan</name>
    <name type="synonym">Sertularia neritina</name>
    <dbReference type="NCBI Taxonomy" id="10212"/>
    <lineage>
        <taxon>Eukaryota</taxon>
        <taxon>Metazoa</taxon>
        <taxon>Spiralia</taxon>
        <taxon>Lophotrochozoa</taxon>
        <taxon>Bryozoa</taxon>
        <taxon>Gymnolaemata</taxon>
        <taxon>Cheilostomatida</taxon>
        <taxon>Flustrina</taxon>
        <taxon>Buguloidea</taxon>
        <taxon>Bugulidae</taxon>
        <taxon>Bugula</taxon>
    </lineage>
</organism>
<sequence length="690" mass="77149">MKSMMSSDIYNNTPIHYVAAKYDTAVFTDFMLHLPLSKRQRIADSPNMQLTNCRMIIYQKAFKEPFYIHDVLCDEATNTLVSKFADVHLLFNEDWEQKFQQTDDIYMYDENMLKVLKYSLNEYSLLDAAYITSHTLFSLAVDRQKSSQFYEKQKSKALNREEDSISVFIDIGKVVEPKQTSVQNSLNTMDLPEYNGKPKIAVLQSYKADPILNVRPPGPDYAIISVQYHIQDYNRKPMPEVRLYPSVNTLVTDLSHDPYVQRVDVNSTLNKRYFRDDTDLLVPSKTITGEVSGPTKITTRLADDEMGRLFYSTVGKPGSMTSGPASSRTCGPASSRTSGPASSKTSGPASSRTSGPASSRTSETADITNRGRDEICIGKSQTLISGSSRGKALIICNNLELLAEATEHDKNISQSRKETLPMAQRVLANHLGLCVEVKQDLTAQEILSTILNFCDSNKHGLMAALVILTHGKDGMIYGSDKKSNCSIQDVINSFNSGYVKDIPKLMFLCCCRGDISAIYNRAPHSFESSNEFPWPDNEVKLLYKPGEHSLPTAERDEEWSRQTLSPLQLPLDCYVCFTTLPDSRSKAGKFFKYFSDHLSQLTTCESHQVIAKEDRISTPAAHFPSDMSHGGLSVTRSVVHRVELVNLLTDAAGILRENSQSKQCFNLCYAINKNSKAIVIDILPSTTTMI</sequence>
<reference evidence="7" key="1">
    <citation type="submission" date="2020-06" db="EMBL/GenBank/DDBJ databases">
        <title>Draft genome of Bugula neritina, a colonial animal packing powerful symbionts and potential medicines.</title>
        <authorList>
            <person name="Rayko M."/>
        </authorList>
    </citation>
    <scope>NUCLEOTIDE SEQUENCE [LARGE SCALE GENOMIC DNA]</scope>
    <source>
        <strain evidence="7">Kwan_BN1</strain>
    </source>
</reference>
<dbReference type="InterPro" id="IPR001309">
    <property type="entry name" value="Pept_C14_p20"/>
</dbReference>
<protein>
    <submittedName>
        <fullName evidence="7">CASP9</fullName>
    </submittedName>
</protein>
<evidence type="ECO:0000256" key="3">
    <source>
        <dbReference type="ARBA" id="ARBA00022703"/>
    </source>
</evidence>
<dbReference type="InterPro" id="IPR015917">
    <property type="entry name" value="Pept_C14A"/>
</dbReference>
<keyword evidence="8" id="KW-1185">Reference proteome</keyword>
<dbReference type="GO" id="GO:0006915">
    <property type="term" value="P:apoptotic process"/>
    <property type="evidence" value="ECO:0007669"/>
    <property type="project" value="UniProtKB-KW"/>
</dbReference>
<comment type="similarity">
    <text evidence="1">Belongs to the peptidase C14A family.</text>
</comment>
<dbReference type="SMART" id="SM00115">
    <property type="entry name" value="CASc"/>
    <property type="match status" value="1"/>
</dbReference>
<accession>A0A7J7JFZ8</accession>
<feature type="domain" description="Caspase family p20" evidence="6">
    <location>
        <begin position="388"/>
        <end position="515"/>
    </location>
</feature>
<dbReference type="EMBL" id="VXIV02002508">
    <property type="protein sequence ID" value="KAF6024967.1"/>
    <property type="molecule type" value="Genomic_DNA"/>
</dbReference>
<evidence type="ECO:0000256" key="4">
    <source>
        <dbReference type="ARBA" id="ARBA00022801"/>
    </source>
</evidence>
<dbReference type="PANTHER" id="PTHR47901:SF8">
    <property type="entry name" value="CASPASE-3"/>
    <property type="match status" value="1"/>
</dbReference>
<evidence type="ECO:0000256" key="5">
    <source>
        <dbReference type="SAM" id="MobiDB-lite"/>
    </source>
</evidence>
<dbReference type="Pfam" id="PF00656">
    <property type="entry name" value="Peptidase_C14"/>
    <property type="match status" value="1"/>
</dbReference>
<comment type="caution">
    <text evidence="7">The sequence shown here is derived from an EMBL/GenBank/DDBJ whole genome shotgun (WGS) entry which is preliminary data.</text>
</comment>
<proteinExistence type="inferred from homology"/>
<feature type="region of interest" description="Disordered" evidence="5">
    <location>
        <begin position="312"/>
        <end position="367"/>
    </location>
</feature>
<evidence type="ECO:0000256" key="1">
    <source>
        <dbReference type="ARBA" id="ARBA00010134"/>
    </source>
</evidence>
<evidence type="ECO:0000259" key="6">
    <source>
        <dbReference type="PROSITE" id="PS50208"/>
    </source>
</evidence>
<gene>
    <name evidence="7" type="ORF">EB796_016727</name>
</gene>
<dbReference type="PANTHER" id="PTHR47901">
    <property type="entry name" value="CASPASE RECRUITMENT DOMAIN-CONTAINING PROTEIN 18"/>
    <property type="match status" value="1"/>
</dbReference>